<evidence type="ECO:0000259" key="2">
    <source>
        <dbReference type="Pfam" id="PF21742"/>
    </source>
</evidence>
<comment type="caution">
    <text evidence="3">The sequence shown here is derived from an EMBL/GenBank/DDBJ whole genome shotgun (WGS) entry which is preliminary data.</text>
</comment>
<evidence type="ECO:0000313" key="4">
    <source>
        <dbReference type="Proteomes" id="UP000006322"/>
    </source>
</evidence>
<keyword evidence="4" id="KW-1185">Reference proteome</keyword>
<sequence>MNNVIQLSEIFGWMSLINIGLLSIASLALVWMKDRISAIHGRLFGVEPAALKVLYINYLAHYKVLIFMFNVVPYIVLKVLT</sequence>
<evidence type="ECO:0000313" key="3">
    <source>
        <dbReference type="EMBL" id="GAC33122.1"/>
    </source>
</evidence>
<dbReference type="AlphaFoldDB" id="K6ZS40"/>
<keyword evidence="1" id="KW-0472">Membrane</keyword>
<name>K6ZS40_9ALTE</name>
<gene>
    <name evidence="3" type="ORF">GPLA_2217</name>
</gene>
<keyword evidence="1" id="KW-0812">Transmembrane</keyword>
<feature type="domain" description="DUF6868" evidence="2">
    <location>
        <begin position="4"/>
        <end position="80"/>
    </location>
</feature>
<proteinExistence type="predicted"/>
<dbReference type="Proteomes" id="UP000006322">
    <property type="component" value="Unassembled WGS sequence"/>
</dbReference>
<feature type="transmembrane region" description="Helical" evidence="1">
    <location>
        <begin position="53"/>
        <end position="76"/>
    </location>
</feature>
<reference evidence="4" key="1">
    <citation type="journal article" date="2014" name="Environ. Microbiol.">
        <title>Comparative genomics of the marine bacterial genus Glaciecola reveals the high degree of genomic diversity and genomic characteristic for cold adaptation.</title>
        <authorList>
            <person name="Qin Q.L."/>
            <person name="Xie B.B."/>
            <person name="Yu Y."/>
            <person name="Shu Y.L."/>
            <person name="Rong J.C."/>
            <person name="Zhang Y.J."/>
            <person name="Zhao D.L."/>
            <person name="Chen X.L."/>
            <person name="Zhang X.Y."/>
            <person name="Chen B."/>
            <person name="Zhou B.C."/>
            <person name="Zhang Y.Z."/>
        </authorList>
    </citation>
    <scope>NUCLEOTIDE SEQUENCE [LARGE SCALE GENOMIC DNA]</scope>
    <source>
        <strain evidence="4">LMG 21857</strain>
    </source>
</reference>
<dbReference type="InterPro" id="IPR049220">
    <property type="entry name" value="DUF6868"/>
</dbReference>
<dbReference type="RefSeq" id="WP_007104905.1">
    <property type="nucleotide sequence ID" value="NZ_BAER01000047.1"/>
</dbReference>
<dbReference type="Pfam" id="PF21742">
    <property type="entry name" value="DUF6868"/>
    <property type="match status" value="1"/>
</dbReference>
<accession>K6ZS40</accession>
<dbReference type="STRING" id="1129793.GPLA_2217"/>
<dbReference type="EMBL" id="BAER01000047">
    <property type="protein sequence ID" value="GAC33122.1"/>
    <property type="molecule type" value="Genomic_DNA"/>
</dbReference>
<organism evidence="3 4">
    <name type="scientific">Paraglaciecola polaris LMG 21857</name>
    <dbReference type="NCBI Taxonomy" id="1129793"/>
    <lineage>
        <taxon>Bacteria</taxon>
        <taxon>Pseudomonadati</taxon>
        <taxon>Pseudomonadota</taxon>
        <taxon>Gammaproteobacteria</taxon>
        <taxon>Alteromonadales</taxon>
        <taxon>Alteromonadaceae</taxon>
        <taxon>Paraglaciecola</taxon>
    </lineage>
</organism>
<keyword evidence="1" id="KW-1133">Transmembrane helix</keyword>
<dbReference type="OrthoDB" id="5918912at2"/>
<feature type="transmembrane region" description="Helical" evidence="1">
    <location>
        <begin position="12"/>
        <end position="32"/>
    </location>
</feature>
<protein>
    <recommendedName>
        <fullName evidence="2">DUF6868 domain-containing protein</fullName>
    </recommendedName>
</protein>
<evidence type="ECO:0000256" key="1">
    <source>
        <dbReference type="SAM" id="Phobius"/>
    </source>
</evidence>